<dbReference type="GO" id="GO:0005868">
    <property type="term" value="C:cytoplasmic dynein complex"/>
    <property type="evidence" value="ECO:0007669"/>
    <property type="project" value="TreeGrafter"/>
</dbReference>
<evidence type="ECO:0000256" key="1">
    <source>
        <dbReference type="ARBA" id="ARBA00004496"/>
    </source>
</evidence>
<dbReference type="InterPro" id="IPR050687">
    <property type="entry name" value="Dynein_IC"/>
</dbReference>
<name>A0A1A8WQN5_PLAMA</name>
<protein>
    <submittedName>
        <fullName evidence="7">Cytoplasmic dynein intermediate chain, putative</fullName>
    </submittedName>
</protein>
<evidence type="ECO:0000256" key="4">
    <source>
        <dbReference type="ARBA" id="ARBA00022737"/>
    </source>
</evidence>
<dbReference type="InterPro" id="IPR019775">
    <property type="entry name" value="WD40_repeat_CS"/>
</dbReference>
<proteinExistence type="predicted"/>
<feature type="region of interest" description="Disordered" evidence="6">
    <location>
        <begin position="215"/>
        <end position="342"/>
    </location>
</feature>
<feature type="compositionally biased region" description="Acidic residues" evidence="6">
    <location>
        <begin position="272"/>
        <end position="281"/>
    </location>
</feature>
<evidence type="ECO:0000256" key="2">
    <source>
        <dbReference type="ARBA" id="ARBA00022490"/>
    </source>
</evidence>
<gene>
    <name evidence="7" type="ORF">PMALA_043900</name>
</gene>
<dbReference type="Gene3D" id="2.130.10.10">
    <property type="entry name" value="YVTN repeat-like/Quinoprotein amine dehydrogenase"/>
    <property type="match status" value="2"/>
</dbReference>
<feature type="compositionally biased region" description="Polar residues" evidence="6">
    <location>
        <begin position="228"/>
        <end position="252"/>
    </location>
</feature>
<feature type="repeat" description="WD" evidence="5">
    <location>
        <begin position="705"/>
        <end position="740"/>
    </location>
</feature>
<dbReference type="EMBL" id="FLQW01002947">
    <property type="protein sequence ID" value="SBS94609.1"/>
    <property type="molecule type" value="Genomic_DNA"/>
</dbReference>
<dbReference type="PROSITE" id="PS50082">
    <property type="entry name" value="WD_REPEATS_2"/>
    <property type="match status" value="1"/>
</dbReference>
<comment type="subcellular location">
    <subcellularLocation>
        <location evidence="1">Cytoplasm</location>
    </subcellularLocation>
</comment>
<dbReference type="InterPro" id="IPR001680">
    <property type="entry name" value="WD40_rpt"/>
</dbReference>
<evidence type="ECO:0000256" key="5">
    <source>
        <dbReference type="PROSITE-ProRule" id="PRU00221"/>
    </source>
</evidence>
<organism evidence="7 8">
    <name type="scientific">Plasmodium malariae</name>
    <dbReference type="NCBI Taxonomy" id="5858"/>
    <lineage>
        <taxon>Eukaryota</taxon>
        <taxon>Sar</taxon>
        <taxon>Alveolata</taxon>
        <taxon>Apicomplexa</taxon>
        <taxon>Aconoidasida</taxon>
        <taxon>Haemosporida</taxon>
        <taxon>Plasmodiidae</taxon>
        <taxon>Plasmodium</taxon>
        <taxon>Plasmodium (Plasmodium)</taxon>
    </lineage>
</organism>
<dbReference type="SMART" id="SM00320">
    <property type="entry name" value="WD40"/>
    <property type="match status" value="5"/>
</dbReference>
<dbReference type="VEuPathDB" id="PlasmoDB:PmUG01_06011700"/>
<dbReference type="InterPro" id="IPR015943">
    <property type="entry name" value="WD40/YVTN_repeat-like_dom_sf"/>
</dbReference>
<dbReference type="GO" id="GO:0045504">
    <property type="term" value="F:dynein heavy chain binding"/>
    <property type="evidence" value="ECO:0007669"/>
    <property type="project" value="TreeGrafter"/>
</dbReference>
<dbReference type="Proteomes" id="UP000078597">
    <property type="component" value="Unassembled WGS sequence"/>
</dbReference>
<keyword evidence="2" id="KW-0963">Cytoplasm</keyword>
<dbReference type="AlphaFoldDB" id="A0A1A8WQN5"/>
<feature type="compositionally biased region" description="Basic and acidic residues" evidence="6">
    <location>
        <begin position="282"/>
        <end position="306"/>
    </location>
</feature>
<reference evidence="8" key="1">
    <citation type="submission" date="2016-05" db="EMBL/GenBank/DDBJ databases">
        <authorList>
            <person name="Naeem Raeece"/>
        </authorList>
    </citation>
    <scope>NUCLEOTIDE SEQUENCE [LARGE SCALE GENOMIC DNA]</scope>
</reference>
<evidence type="ECO:0000313" key="8">
    <source>
        <dbReference type="Proteomes" id="UP000078597"/>
    </source>
</evidence>
<feature type="compositionally biased region" description="Acidic residues" evidence="6">
    <location>
        <begin position="307"/>
        <end position="316"/>
    </location>
</feature>
<dbReference type="GO" id="GO:0010970">
    <property type="term" value="P:transport along microtubule"/>
    <property type="evidence" value="ECO:0007669"/>
    <property type="project" value="TreeGrafter"/>
</dbReference>
<dbReference type="GO" id="GO:0045503">
    <property type="term" value="F:dynein light chain binding"/>
    <property type="evidence" value="ECO:0007669"/>
    <property type="project" value="TreeGrafter"/>
</dbReference>
<evidence type="ECO:0000256" key="6">
    <source>
        <dbReference type="SAM" id="MobiDB-lite"/>
    </source>
</evidence>
<dbReference type="GO" id="GO:0005737">
    <property type="term" value="C:cytoplasm"/>
    <property type="evidence" value="ECO:0007669"/>
    <property type="project" value="UniProtKB-SubCell"/>
</dbReference>
<keyword evidence="3 5" id="KW-0853">WD repeat</keyword>
<accession>A0A1A8WQN5</accession>
<dbReference type="SUPFAM" id="SSF50978">
    <property type="entry name" value="WD40 repeat-like"/>
    <property type="match status" value="1"/>
</dbReference>
<dbReference type="InterPro" id="IPR036322">
    <property type="entry name" value="WD40_repeat_dom_sf"/>
</dbReference>
<dbReference type="PANTHER" id="PTHR12442">
    <property type="entry name" value="DYNEIN INTERMEDIATE CHAIN"/>
    <property type="match status" value="1"/>
</dbReference>
<keyword evidence="4" id="KW-0677">Repeat</keyword>
<evidence type="ECO:0000256" key="3">
    <source>
        <dbReference type="ARBA" id="ARBA00022574"/>
    </source>
</evidence>
<evidence type="ECO:0000313" key="7">
    <source>
        <dbReference type="EMBL" id="SBS94609.1"/>
    </source>
</evidence>
<dbReference type="PROSITE" id="PS00678">
    <property type="entry name" value="WD_REPEATS_1"/>
    <property type="match status" value="1"/>
</dbReference>
<dbReference type="PANTHER" id="PTHR12442:SF22">
    <property type="entry name" value="CYTOPLASMIC DYNEIN 1 INTERMEDIATE CHAIN-RELATED"/>
    <property type="match status" value="1"/>
</dbReference>
<sequence length="775" mass="88207">MYTYTAPGVNMENTAEYDALKSINEEERIQLQNKLCAQRIELEERKKYLEELKRSNESILMSNEVKESNITRDSSITRNISGDEYPDPDQMLKNFLESLEKEDQENVLFKKQLNGSNDRIYLDNHIINGSLTKDQFYNNSSSLEEHTDHSFLFKKNNSSGKNFNFKINKVKYEKVINVKQKNIINFDKSTQVNMFDSGSATAPTTATITAAATTTSYHQRNGKGKMTTLFSNTGAQKDSTNKMGKLHSNMTMSSKKNVVLKKKKLSEKEDFSSEEGGEEQSEERNEYRSEEVDENRVANRVSNREADGEEDLEQDADNIKSDKSSTHQRLSNQGKPKNCLKEGKNNIFVDEEKRKSILKSSSYMKFIQNSSKIIERSLGEQDMFNSTFDFVAKDISDESESFEKLKFLNTYYCKKYTNGRPITDVKTSHIYSDLFLASYGLSDVCNYADPDGYILVWNITMNSRPEYVFTSQHAVCTTLFNKFNPHLIIGGTYTGNVVLWDIRANQKPIQKTYLTSQGHLHPIYCAEVIGTQNAHNLVTVDTDGRLCNWSLNMLTYPSDTVDLKRANKEVSCCSFSFQEGEINTLYGGAEDGSLFQAQIHGNKVGITEYYNIHHGPLTATQFHPLIEGTNDHNDLILTSSVDWTCKLISIKQPRNILFTFNTFEDYLMDVKWSPTHPSIFAACSSNGNITLFNISYDMECSFFETTVQEKSTNKIAWSYDGRKLIAADSDGGLTLWNASTEIYQPRAEDVTQFDSKIEKLKAECVPADQVDMEMV</sequence>